<proteinExistence type="predicted"/>
<accession>A0A0F9WCN5</accession>
<reference evidence="1" key="1">
    <citation type="journal article" date="2015" name="Nature">
        <title>Complex archaea that bridge the gap between prokaryotes and eukaryotes.</title>
        <authorList>
            <person name="Spang A."/>
            <person name="Saw J.H."/>
            <person name="Jorgensen S.L."/>
            <person name="Zaremba-Niedzwiedzka K."/>
            <person name="Martijn J."/>
            <person name="Lind A.E."/>
            <person name="van Eijk R."/>
            <person name="Schleper C."/>
            <person name="Guy L."/>
            <person name="Ettema T.J."/>
        </authorList>
    </citation>
    <scope>NUCLEOTIDE SEQUENCE</scope>
</reference>
<sequence>MRKEEREHCAEILKQNVDIGVHDATRLLNYTDALEAAAIKMWQHITEQKQIAPYESVEIREVMKVALPPGEV</sequence>
<comment type="caution">
    <text evidence="1">The sequence shown here is derived from an EMBL/GenBank/DDBJ whole genome shotgun (WGS) entry which is preliminary data.</text>
</comment>
<gene>
    <name evidence="1" type="ORF">LCGC14_0375150</name>
</gene>
<dbReference type="EMBL" id="LAZR01000301">
    <property type="protein sequence ID" value="KKN75958.1"/>
    <property type="molecule type" value="Genomic_DNA"/>
</dbReference>
<evidence type="ECO:0000313" key="1">
    <source>
        <dbReference type="EMBL" id="KKN75958.1"/>
    </source>
</evidence>
<name>A0A0F9WCN5_9ZZZZ</name>
<dbReference type="AlphaFoldDB" id="A0A0F9WCN5"/>
<protein>
    <submittedName>
        <fullName evidence="1">Uncharacterized protein</fullName>
    </submittedName>
</protein>
<organism evidence="1">
    <name type="scientific">marine sediment metagenome</name>
    <dbReference type="NCBI Taxonomy" id="412755"/>
    <lineage>
        <taxon>unclassified sequences</taxon>
        <taxon>metagenomes</taxon>
        <taxon>ecological metagenomes</taxon>
    </lineage>
</organism>